<evidence type="ECO:0000256" key="1">
    <source>
        <dbReference type="SAM" id="MobiDB-lite"/>
    </source>
</evidence>
<dbReference type="PANTHER" id="PTHR31389:SF4">
    <property type="entry name" value="LD39211P"/>
    <property type="match status" value="1"/>
</dbReference>
<organism evidence="3 4">
    <name type="scientific">Ceratodon purpureus</name>
    <name type="common">Fire moss</name>
    <name type="synonym">Dicranum purpureum</name>
    <dbReference type="NCBI Taxonomy" id="3225"/>
    <lineage>
        <taxon>Eukaryota</taxon>
        <taxon>Viridiplantae</taxon>
        <taxon>Streptophyta</taxon>
        <taxon>Embryophyta</taxon>
        <taxon>Bryophyta</taxon>
        <taxon>Bryophytina</taxon>
        <taxon>Bryopsida</taxon>
        <taxon>Dicranidae</taxon>
        <taxon>Pseudoditrichales</taxon>
        <taxon>Ditrichaceae</taxon>
        <taxon>Ceratodon</taxon>
    </lineage>
</organism>
<comment type="caution">
    <text evidence="3">The sequence shown here is derived from an EMBL/GenBank/DDBJ whole genome shotgun (WGS) entry which is preliminary data.</text>
</comment>
<dbReference type="EMBL" id="CM026422">
    <property type="protein sequence ID" value="KAG0588641.1"/>
    <property type="molecule type" value="Genomic_DNA"/>
</dbReference>
<feature type="compositionally biased region" description="Basic and acidic residues" evidence="1">
    <location>
        <begin position="20"/>
        <end position="32"/>
    </location>
</feature>
<keyword evidence="2" id="KW-1133">Transmembrane helix</keyword>
<keyword evidence="2" id="KW-0472">Membrane</keyword>
<evidence type="ECO:0000256" key="2">
    <source>
        <dbReference type="SAM" id="Phobius"/>
    </source>
</evidence>
<sequence length="514" mass="58942">MKYQRSESMTWRGFTPDPGDGSHEQERLLDPDTKRMARARMPSRLRMWCKPVQLSVVAVFLLLTLISLGTTYYYWQYSYAISGCSNSVAALPPERINHGNATHVWRICVVIVIGDDVGVPSFNRLPFWKLRRIFQRVLSVAQVPGEVGLVEPDLRNVLVRTDYTSLVCKLARDALGPAVKCESFLDLLDSEQRVNCKTLVVGHSTKYVEQACPAWTREIYYKEREVVYIDTPDSTQEPITLPEWRPTIVTAFSSNHFKYGLLLLRSIGKQASSFRVKQSYNVSVVAWTMDEFSPKQKKYLSCVIKELEGLGVKAEARKFPFEKYPVWMRLNKDLIAIHDGGKGEYAWKALMADIVLQERGFILWLDAGCRILTPVSLVESLDWVKQKGFGGHKSEGIVEQWTHIGQLKYFQADYRYIKRQRNCDASRMGFTLDSYTKLFRPWYECSITRQCIAPEGSDRYNHRQDQAALSVLSYTTGLYCMGLSDDVIRHTDNYGFDFYGGVDPTTCYKDPVDV</sequence>
<dbReference type="AlphaFoldDB" id="A0A8T0J172"/>
<gene>
    <name evidence="3" type="ORF">KC19_2G258500</name>
</gene>
<name>A0A8T0J172_CERPU</name>
<accession>A0A8T0J172</accession>
<keyword evidence="2" id="KW-0812">Transmembrane</keyword>
<keyword evidence="4" id="KW-1185">Reference proteome</keyword>
<feature type="region of interest" description="Disordered" evidence="1">
    <location>
        <begin position="1"/>
        <end position="32"/>
    </location>
</feature>
<reference evidence="3" key="1">
    <citation type="submission" date="2020-06" db="EMBL/GenBank/DDBJ databases">
        <title>WGS assembly of Ceratodon purpureus strain R40.</title>
        <authorList>
            <person name="Carey S.B."/>
            <person name="Jenkins J."/>
            <person name="Shu S."/>
            <person name="Lovell J.T."/>
            <person name="Sreedasyam A."/>
            <person name="Maumus F."/>
            <person name="Tiley G.P."/>
            <person name="Fernandez-Pozo N."/>
            <person name="Barry K."/>
            <person name="Chen C."/>
            <person name="Wang M."/>
            <person name="Lipzen A."/>
            <person name="Daum C."/>
            <person name="Saski C.A."/>
            <person name="Payton A.C."/>
            <person name="Mcbreen J.C."/>
            <person name="Conrad R.E."/>
            <person name="Kollar L.M."/>
            <person name="Olsson S."/>
            <person name="Huttunen S."/>
            <person name="Landis J.B."/>
            <person name="Wickett N.J."/>
            <person name="Johnson M.G."/>
            <person name="Rensing S.A."/>
            <person name="Grimwood J."/>
            <person name="Schmutz J."/>
            <person name="Mcdaniel S.F."/>
        </authorList>
    </citation>
    <scope>NUCLEOTIDE SEQUENCE</scope>
    <source>
        <strain evidence="3">R40</strain>
    </source>
</reference>
<dbReference type="Proteomes" id="UP000822688">
    <property type="component" value="Chromosome 2"/>
</dbReference>
<evidence type="ECO:0000313" key="4">
    <source>
        <dbReference type="Proteomes" id="UP000822688"/>
    </source>
</evidence>
<feature type="transmembrane region" description="Helical" evidence="2">
    <location>
        <begin position="54"/>
        <end position="75"/>
    </location>
</feature>
<proteinExistence type="predicted"/>
<evidence type="ECO:0000313" key="3">
    <source>
        <dbReference type="EMBL" id="KAG0588641.1"/>
    </source>
</evidence>
<dbReference type="PANTHER" id="PTHR31389">
    <property type="entry name" value="LD39211P"/>
    <property type="match status" value="1"/>
</dbReference>
<protein>
    <submittedName>
        <fullName evidence="3">Uncharacterized protein</fullName>
    </submittedName>
</protein>